<reference evidence="1" key="2">
    <citation type="submission" date="2020-11" db="EMBL/GenBank/DDBJ databases">
        <authorList>
            <person name="McCartney M.A."/>
            <person name="Auch B."/>
            <person name="Kono T."/>
            <person name="Mallez S."/>
            <person name="Becker A."/>
            <person name="Gohl D.M."/>
            <person name="Silverstein K.A.T."/>
            <person name="Koren S."/>
            <person name="Bechman K.B."/>
            <person name="Herman A."/>
            <person name="Abrahante J.E."/>
            <person name="Garbe J."/>
        </authorList>
    </citation>
    <scope>NUCLEOTIDE SEQUENCE</scope>
    <source>
        <strain evidence="1">Duluth1</strain>
        <tissue evidence="1">Whole animal</tissue>
    </source>
</reference>
<comment type="caution">
    <text evidence="1">The sequence shown here is derived from an EMBL/GenBank/DDBJ whole genome shotgun (WGS) entry which is preliminary data.</text>
</comment>
<name>A0A9D4CRH1_DREPO</name>
<proteinExistence type="predicted"/>
<evidence type="ECO:0000313" key="1">
    <source>
        <dbReference type="EMBL" id="KAH3729038.1"/>
    </source>
</evidence>
<dbReference type="AlphaFoldDB" id="A0A9D4CRH1"/>
<reference evidence="1" key="1">
    <citation type="journal article" date="2019" name="bioRxiv">
        <title>The Genome of the Zebra Mussel, Dreissena polymorpha: A Resource for Invasive Species Research.</title>
        <authorList>
            <person name="McCartney M.A."/>
            <person name="Auch B."/>
            <person name="Kono T."/>
            <person name="Mallez S."/>
            <person name="Zhang Y."/>
            <person name="Obille A."/>
            <person name="Becker A."/>
            <person name="Abrahante J.E."/>
            <person name="Garbe J."/>
            <person name="Badalamenti J.P."/>
            <person name="Herman A."/>
            <person name="Mangelson H."/>
            <person name="Liachko I."/>
            <person name="Sullivan S."/>
            <person name="Sone E.D."/>
            <person name="Koren S."/>
            <person name="Silverstein K.A.T."/>
            <person name="Beckman K.B."/>
            <person name="Gohl D.M."/>
        </authorList>
    </citation>
    <scope>NUCLEOTIDE SEQUENCE</scope>
    <source>
        <strain evidence="1">Duluth1</strain>
        <tissue evidence="1">Whole animal</tissue>
    </source>
</reference>
<keyword evidence="2" id="KW-1185">Reference proteome</keyword>
<accession>A0A9D4CRH1</accession>
<protein>
    <submittedName>
        <fullName evidence="1">Uncharacterized protein</fullName>
    </submittedName>
</protein>
<dbReference type="Proteomes" id="UP000828390">
    <property type="component" value="Unassembled WGS sequence"/>
</dbReference>
<gene>
    <name evidence="1" type="ORF">DPMN_055001</name>
</gene>
<evidence type="ECO:0000313" key="2">
    <source>
        <dbReference type="Proteomes" id="UP000828390"/>
    </source>
</evidence>
<sequence length="120" mass="13080">MSTHVLSYLGEDTDYAVVNTRNTIPSAYAIIAIRAPEVGPSISMVTANHGCGLMCQPMCFNTETRPSQYKPCTGIMWIKPEDGKPCTRWESIPDIVSVSQGKSIPLEGALNHLNVVPLVF</sequence>
<dbReference type="EMBL" id="JAIWYP010000012">
    <property type="protein sequence ID" value="KAH3729038.1"/>
    <property type="molecule type" value="Genomic_DNA"/>
</dbReference>
<organism evidence="1 2">
    <name type="scientific">Dreissena polymorpha</name>
    <name type="common">Zebra mussel</name>
    <name type="synonym">Mytilus polymorpha</name>
    <dbReference type="NCBI Taxonomy" id="45954"/>
    <lineage>
        <taxon>Eukaryota</taxon>
        <taxon>Metazoa</taxon>
        <taxon>Spiralia</taxon>
        <taxon>Lophotrochozoa</taxon>
        <taxon>Mollusca</taxon>
        <taxon>Bivalvia</taxon>
        <taxon>Autobranchia</taxon>
        <taxon>Heteroconchia</taxon>
        <taxon>Euheterodonta</taxon>
        <taxon>Imparidentia</taxon>
        <taxon>Neoheterodontei</taxon>
        <taxon>Myida</taxon>
        <taxon>Dreissenoidea</taxon>
        <taxon>Dreissenidae</taxon>
        <taxon>Dreissena</taxon>
    </lineage>
</organism>